<sequence length="120" mass="13722">MHLKAASLHFKRPMQTWEKSYNSFAKFICPSKFITNKNELLTVINEELYLVLKRAAWYLVRGSADRGRCAVKWQQNKHVFGDNREDCSAVGLGTLEKPKDTFFLSSFLFIVVCIAGCLAN</sequence>
<comment type="caution">
    <text evidence="2">The sequence shown here is derived from an EMBL/GenBank/DDBJ whole genome shotgun (WGS) entry which is preliminary data.</text>
</comment>
<organism evidence="2 3">
    <name type="scientific">Caerostris extrusa</name>
    <name type="common">Bark spider</name>
    <name type="synonym">Caerostris bankana</name>
    <dbReference type="NCBI Taxonomy" id="172846"/>
    <lineage>
        <taxon>Eukaryota</taxon>
        <taxon>Metazoa</taxon>
        <taxon>Ecdysozoa</taxon>
        <taxon>Arthropoda</taxon>
        <taxon>Chelicerata</taxon>
        <taxon>Arachnida</taxon>
        <taxon>Araneae</taxon>
        <taxon>Araneomorphae</taxon>
        <taxon>Entelegynae</taxon>
        <taxon>Araneoidea</taxon>
        <taxon>Araneidae</taxon>
        <taxon>Caerostris</taxon>
    </lineage>
</organism>
<keyword evidence="3" id="KW-1185">Reference proteome</keyword>
<feature type="transmembrane region" description="Helical" evidence="1">
    <location>
        <begin position="102"/>
        <end position="119"/>
    </location>
</feature>
<proteinExistence type="predicted"/>
<keyword evidence="1" id="KW-1133">Transmembrane helix</keyword>
<protein>
    <submittedName>
        <fullName evidence="2">Uncharacterized protein</fullName>
    </submittedName>
</protein>
<evidence type="ECO:0000313" key="2">
    <source>
        <dbReference type="EMBL" id="GIY79774.1"/>
    </source>
</evidence>
<dbReference type="AlphaFoldDB" id="A0AAV4WD96"/>
<dbReference type="EMBL" id="BPLR01015928">
    <property type="protein sequence ID" value="GIY79774.1"/>
    <property type="molecule type" value="Genomic_DNA"/>
</dbReference>
<gene>
    <name evidence="2" type="ORF">CEXT_763771</name>
</gene>
<accession>A0AAV4WD96</accession>
<keyword evidence="1" id="KW-0812">Transmembrane</keyword>
<evidence type="ECO:0000313" key="3">
    <source>
        <dbReference type="Proteomes" id="UP001054945"/>
    </source>
</evidence>
<dbReference type="Proteomes" id="UP001054945">
    <property type="component" value="Unassembled WGS sequence"/>
</dbReference>
<evidence type="ECO:0000256" key="1">
    <source>
        <dbReference type="SAM" id="Phobius"/>
    </source>
</evidence>
<reference evidence="2 3" key="1">
    <citation type="submission" date="2021-06" db="EMBL/GenBank/DDBJ databases">
        <title>Caerostris extrusa draft genome.</title>
        <authorList>
            <person name="Kono N."/>
            <person name="Arakawa K."/>
        </authorList>
    </citation>
    <scope>NUCLEOTIDE SEQUENCE [LARGE SCALE GENOMIC DNA]</scope>
</reference>
<keyword evidence="1" id="KW-0472">Membrane</keyword>
<name>A0AAV4WD96_CAEEX</name>